<keyword evidence="3" id="KW-1185">Reference proteome</keyword>
<feature type="domain" description="AB hydrolase-1" evidence="1">
    <location>
        <begin position="10"/>
        <end position="221"/>
    </location>
</feature>
<gene>
    <name evidence="2" type="ORF">JQ615_09905</name>
</gene>
<dbReference type="Gene3D" id="3.40.50.1820">
    <property type="entry name" value="alpha/beta hydrolase"/>
    <property type="match status" value="1"/>
</dbReference>
<dbReference type="SUPFAM" id="SSF53474">
    <property type="entry name" value="alpha/beta-Hydrolases"/>
    <property type="match status" value="1"/>
</dbReference>
<dbReference type="EMBL" id="JAFCJH010000008">
    <property type="protein sequence ID" value="MBR0795701.1"/>
    <property type="molecule type" value="Genomic_DNA"/>
</dbReference>
<dbReference type="InterPro" id="IPR000073">
    <property type="entry name" value="AB_hydrolase_1"/>
</dbReference>
<keyword evidence="2" id="KW-0378">Hydrolase</keyword>
<protein>
    <submittedName>
        <fullName evidence="2">Alpha/beta hydrolase</fullName>
    </submittedName>
</protein>
<name>A0ABS5FFZ0_9BRAD</name>
<evidence type="ECO:0000313" key="3">
    <source>
        <dbReference type="Proteomes" id="UP001315278"/>
    </source>
</evidence>
<dbReference type="GO" id="GO:0016787">
    <property type="term" value="F:hydrolase activity"/>
    <property type="evidence" value="ECO:0007669"/>
    <property type="project" value="UniProtKB-KW"/>
</dbReference>
<comment type="caution">
    <text evidence="2">The sequence shown here is derived from an EMBL/GenBank/DDBJ whole genome shotgun (WGS) entry which is preliminary data.</text>
</comment>
<sequence>MSGSNAELTVVMVHGAWADGSSWTQVIRLVQAHDIRCLAAPIPLTSLSDDVRALDRTLERTNGPVMLAAHAYAGAVIGSTRSDRVRGLVFVSALAPDEGETVADVFYREPPHPQAPQLAPDSQGYIWMPDSGFPSAFAQHASKADNALFAAVQRPINVACIQEKAPRPLWKSVPAWYLLAEQDRMISPKTQEFMATRMKAEIRRMDVDHTPIATAPEKVTDVLLAAAARLSGQDQRGPISS</sequence>
<accession>A0ABS5FFZ0</accession>
<dbReference type="PANTHER" id="PTHR37017">
    <property type="entry name" value="AB HYDROLASE-1 DOMAIN-CONTAINING PROTEIN-RELATED"/>
    <property type="match status" value="1"/>
</dbReference>
<dbReference type="Proteomes" id="UP001315278">
    <property type="component" value="Unassembled WGS sequence"/>
</dbReference>
<proteinExistence type="predicted"/>
<dbReference type="InterPro" id="IPR052897">
    <property type="entry name" value="Sec-Metab_Biosynth_Hydrolase"/>
</dbReference>
<dbReference type="Pfam" id="PF12697">
    <property type="entry name" value="Abhydrolase_6"/>
    <property type="match status" value="1"/>
</dbReference>
<evidence type="ECO:0000313" key="2">
    <source>
        <dbReference type="EMBL" id="MBR0795701.1"/>
    </source>
</evidence>
<reference evidence="3" key="1">
    <citation type="journal article" date="2021" name="ISME J.">
        <title>Evolutionary origin and ecological implication of a unique nif island in free-living Bradyrhizobium lineages.</title>
        <authorList>
            <person name="Tao J."/>
        </authorList>
    </citation>
    <scope>NUCLEOTIDE SEQUENCE [LARGE SCALE GENOMIC DNA]</scope>
    <source>
        <strain evidence="3">SZCCT0434</strain>
    </source>
</reference>
<dbReference type="InterPro" id="IPR029058">
    <property type="entry name" value="AB_hydrolase_fold"/>
</dbReference>
<dbReference type="PANTHER" id="PTHR37017:SF11">
    <property type="entry name" value="ESTERASE_LIPASE_THIOESTERASE DOMAIN-CONTAINING PROTEIN"/>
    <property type="match status" value="1"/>
</dbReference>
<organism evidence="2 3">
    <name type="scientific">Bradyrhizobium jicamae</name>
    <dbReference type="NCBI Taxonomy" id="280332"/>
    <lineage>
        <taxon>Bacteria</taxon>
        <taxon>Pseudomonadati</taxon>
        <taxon>Pseudomonadota</taxon>
        <taxon>Alphaproteobacteria</taxon>
        <taxon>Hyphomicrobiales</taxon>
        <taxon>Nitrobacteraceae</taxon>
        <taxon>Bradyrhizobium</taxon>
    </lineage>
</organism>
<evidence type="ECO:0000259" key="1">
    <source>
        <dbReference type="Pfam" id="PF12697"/>
    </source>
</evidence>
<dbReference type="RefSeq" id="WP_212492440.1">
    <property type="nucleotide sequence ID" value="NZ_JAFCJH010000008.1"/>
</dbReference>